<reference evidence="1 2" key="1">
    <citation type="journal article" date="2019" name="Sci. Rep.">
        <title>Orb-weaving spider Araneus ventricosus genome elucidates the spidroin gene catalogue.</title>
        <authorList>
            <person name="Kono N."/>
            <person name="Nakamura H."/>
            <person name="Ohtoshi R."/>
            <person name="Moran D.A.P."/>
            <person name="Shinohara A."/>
            <person name="Yoshida Y."/>
            <person name="Fujiwara M."/>
            <person name="Mori M."/>
            <person name="Tomita M."/>
            <person name="Arakawa K."/>
        </authorList>
    </citation>
    <scope>NUCLEOTIDE SEQUENCE [LARGE SCALE GENOMIC DNA]</scope>
</reference>
<dbReference type="Proteomes" id="UP000499080">
    <property type="component" value="Unassembled WGS sequence"/>
</dbReference>
<sequence length="88" mass="10146">MSNLVLTDCLEFSHLFVRSPWCLRRSHNKNRIGCQIWLSLTVVNFPTHLCAVHDVCEGPTTRIALRRFDGESGGYLMTQLSTFPYQCR</sequence>
<proteinExistence type="predicted"/>
<keyword evidence="2" id="KW-1185">Reference proteome</keyword>
<evidence type="ECO:0000313" key="1">
    <source>
        <dbReference type="EMBL" id="GBM54138.1"/>
    </source>
</evidence>
<evidence type="ECO:0000313" key="2">
    <source>
        <dbReference type="Proteomes" id="UP000499080"/>
    </source>
</evidence>
<organism evidence="1 2">
    <name type="scientific">Araneus ventricosus</name>
    <name type="common">Orbweaver spider</name>
    <name type="synonym">Epeira ventricosa</name>
    <dbReference type="NCBI Taxonomy" id="182803"/>
    <lineage>
        <taxon>Eukaryota</taxon>
        <taxon>Metazoa</taxon>
        <taxon>Ecdysozoa</taxon>
        <taxon>Arthropoda</taxon>
        <taxon>Chelicerata</taxon>
        <taxon>Arachnida</taxon>
        <taxon>Araneae</taxon>
        <taxon>Araneomorphae</taxon>
        <taxon>Entelegynae</taxon>
        <taxon>Araneoidea</taxon>
        <taxon>Araneidae</taxon>
        <taxon>Araneus</taxon>
    </lineage>
</organism>
<accession>A0A4Y2GNP3</accession>
<dbReference type="AlphaFoldDB" id="A0A4Y2GNP3"/>
<dbReference type="EMBL" id="BGPR01001445">
    <property type="protein sequence ID" value="GBM54138.1"/>
    <property type="molecule type" value="Genomic_DNA"/>
</dbReference>
<name>A0A4Y2GNP3_ARAVE</name>
<comment type="caution">
    <text evidence="1">The sequence shown here is derived from an EMBL/GenBank/DDBJ whole genome shotgun (WGS) entry which is preliminary data.</text>
</comment>
<protein>
    <submittedName>
        <fullName evidence="1">Uncharacterized protein</fullName>
    </submittedName>
</protein>
<gene>
    <name evidence="1" type="ORF">AVEN_113301_1</name>
</gene>